<comment type="subcellular location">
    <subcellularLocation>
        <location evidence="2">Cytoplasm</location>
    </subcellularLocation>
</comment>
<evidence type="ECO:0000256" key="3">
    <source>
        <dbReference type="ARBA" id="ARBA00010636"/>
    </source>
</evidence>
<gene>
    <name evidence="11" type="ORF">SPSK_07898</name>
</gene>
<evidence type="ECO:0000313" key="12">
    <source>
        <dbReference type="Proteomes" id="UP000033710"/>
    </source>
</evidence>
<comment type="cofactor">
    <cofactor evidence="1">
        <name>Cu(2+)</name>
        <dbReference type="ChEBI" id="CHEBI:29036"/>
    </cofactor>
</comment>
<keyword evidence="7" id="KW-1015">Disulfide bond</keyword>
<dbReference type="SUPFAM" id="SSF55008">
    <property type="entry name" value="HMA, heavy metal-associated domain"/>
    <property type="match status" value="1"/>
</dbReference>
<dbReference type="GeneID" id="27669828"/>
<evidence type="ECO:0000256" key="5">
    <source>
        <dbReference type="ARBA" id="ARBA00022490"/>
    </source>
</evidence>
<dbReference type="EMBL" id="AXCR01000004">
    <property type="protein sequence ID" value="KJR88405.1"/>
    <property type="molecule type" value="Genomic_DNA"/>
</dbReference>
<keyword evidence="6" id="KW-0479">Metal-binding</keyword>
<dbReference type="PROSITE" id="PS50846">
    <property type="entry name" value="HMA_2"/>
    <property type="match status" value="1"/>
</dbReference>
<feature type="region of interest" description="Disordered" evidence="8">
    <location>
        <begin position="134"/>
        <end position="169"/>
    </location>
</feature>
<comment type="similarity">
    <text evidence="3">Belongs to the CCS1 family.</text>
</comment>
<keyword evidence="9" id="KW-0472">Membrane</keyword>
<dbReference type="OrthoDB" id="666972at2759"/>
<sequence>MKTANKYFVGTISGFALTAVATGYLFRRGPASTTDAIPKNAHQGVKPTMTVTHSFRTLFAVPLSCDGCVKDVSDALYKVSGISKVEGNLKDQLVSIEGTAPPSAIVKAIQETGRDAILRGSGTSNKRRVYEHRYSHVTGPGSTQAMHGPWSDDKKKGPKKKAKLFQTRV</sequence>
<dbReference type="Pfam" id="PF00403">
    <property type="entry name" value="HMA"/>
    <property type="match status" value="1"/>
</dbReference>
<dbReference type="CDD" id="cd00371">
    <property type="entry name" value="HMA"/>
    <property type="match status" value="1"/>
</dbReference>
<dbReference type="AlphaFoldDB" id="A0A0F2MHR8"/>
<dbReference type="KEGG" id="ssck:SPSK_07898"/>
<protein>
    <recommendedName>
        <fullName evidence="4">Superoxide dismutase 1 copper chaperone</fullName>
    </recommendedName>
</protein>
<reference evidence="11 12" key="1">
    <citation type="journal article" date="2014" name="BMC Genomics">
        <title>Comparative genomics of the major fungal agents of human and animal Sporotrichosis: Sporothrix schenckii and Sporothrix brasiliensis.</title>
        <authorList>
            <person name="Teixeira M.M."/>
            <person name="de Almeida L.G."/>
            <person name="Kubitschek-Barreira P."/>
            <person name="Alves F.L."/>
            <person name="Kioshima E.S."/>
            <person name="Abadio A.K."/>
            <person name="Fernandes L."/>
            <person name="Derengowski L.S."/>
            <person name="Ferreira K.S."/>
            <person name="Souza R.C."/>
            <person name="Ruiz J.C."/>
            <person name="de Andrade N.C."/>
            <person name="Paes H.C."/>
            <person name="Nicola A.M."/>
            <person name="Albuquerque P."/>
            <person name="Gerber A.L."/>
            <person name="Martins V.P."/>
            <person name="Peconick L.D."/>
            <person name="Neto A.V."/>
            <person name="Chaucanez C.B."/>
            <person name="Silva P.A."/>
            <person name="Cunha O.L."/>
            <person name="de Oliveira F.F."/>
            <person name="dos Santos T.C."/>
            <person name="Barros A.L."/>
            <person name="Soares M.A."/>
            <person name="de Oliveira L.M."/>
            <person name="Marini M.M."/>
            <person name="Villalobos-Duno H."/>
            <person name="Cunha M.M."/>
            <person name="de Hoog S."/>
            <person name="da Silveira J.F."/>
            <person name="Henrissat B."/>
            <person name="Nino-Vega G.A."/>
            <person name="Cisalpino P.S."/>
            <person name="Mora-Montes H.M."/>
            <person name="Almeida S.R."/>
            <person name="Stajich J.E."/>
            <person name="Lopes-Bezerra L.M."/>
            <person name="Vasconcelos A.T."/>
            <person name="Felipe M.S."/>
        </authorList>
    </citation>
    <scope>NUCLEOTIDE SEQUENCE [LARGE SCALE GENOMIC DNA]</scope>
    <source>
        <strain evidence="11 12">1099-18</strain>
    </source>
</reference>
<feature type="domain" description="HMA" evidence="10">
    <location>
        <begin position="54"/>
        <end position="117"/>
    </location>
</feature>
<proteinExistence type="inferred from homology"/>
<dbReference type="InterPro" id="IPR006121">
    <property type="entry name" value="HMA_dom"/>
</dbReference>
<dbReference type="GO" id="GO:0046872">
    <property type="term" value="F:metal ion binding"/>
    <property type="evidence" value="ECO:0007669"/>
    <property type="project" value="UniProtKB-KW"/>
</dbReference>
<dbReference type="RefSeq" id="XP_016591081.1">
    <property type="nucleotide sequence ID" value="XM_016734551.1"/>
</dbReference>
<evidence type="ECO:0000256" key="1">
    <source>
        <dbReference type="ARBA" id="ARBA00001973"/>
    </source>
</evidence>
<dbReference type="GO" id="GO:0005737">
    <property type="term" value="C:cytoplasm"/>
    <property type="evidence" value="ECO:0007669"/>
    <property type="project" value="UniProtKB-SubCell"/>
</dbReference>
<dbReference type="VEuPathDB" id="FungiDB:SPSK_07898"/>
<evidence type="ECO:0000256" key="6">
    <source>
        <dbReference type="ARBA" id="ARBA00022723"/>
    </source>
</evidence>
<name>A0A0F2MHR8_SPOSC</name>
<dbReference type="Gene3D" id="3.30.70.100">
    <property type="match status" value="1"/>
</dbReference>
<dbReference type="InterPro" id="IPR036163">
    <property type="entry name" value="HMA_dom_sf"/>
</dbReference>
<dbReference type="PANTHER" id="PTHR22814">
    <property type="entry name" value="COPPER TRANSPORT PROTEIN ATOX1-RELATED"/>
    <property type="match status" value="1"/>
</dbReference>
<evidence type="ECO:0000256" key="8">
    <source>
        <dbReference type="SAM" id="MobiDB-lite"/>
    </source>
</evidence>
<evidence type="ECO:0000259" key="10">
    <source>
        <dbReference type="PROSITE" id="PS50846"/>
    </source>
</evidence>
<evidence type="ECO:0000256" key="9">
    <source>
        <dbReference type="SAM" id="Phobius"/>
    </source>
</evidence>
<evidence type="ECO:0000256" key="7">
    <source>
        <dbReference type="ARBA" id="ARBA00023157"/>
    </source>
</evidence>
<dbReference type="PANTHER" id="PTHR22814:SF287">
    <property type="entry name" value="COPPER TRANSPORT PROTEIN ATX1"/>
    <property type="match status" value="1"/>
</dbReference>
<keyword evidence="9" id="KW-1133">Transmembrane helix</keyword>
<keyword evidence="9" id="KW-0812">Transmembrane</keyword>
<evidence type="ECO:0000256" key="2">
    <source>
        <dbReference type="ARBA" id="ARBA00004496"/>
    </source>
</evidence>
<evidence type="ECO:0000313" key="11">
    <source>
        <dbReference type="EMBL" id="KJR88405.1"/>
    </source>
</evidence>
<evidence type="ECO:0000256" key="4">
    <source>
        <dbReference type="ARBA" id="ARBA00016103"/>
    </source>
</evidence>
<accession>A0A0F2MHR8</accession>
<comment type="caution">
    <text evidence="11">The sequence shown here is derived from an EMBL/GenBank/DDBJ whole genome shotgun (WGS) entry which is preliminary data.</text>
</comment>
<dbReference type="FunFam" id="3.30.70.100:FF:000038">
    <property type="entry name" value="Superoxide dismutase 1 copper chaperone"/>
    <property type="match status" value="1"/>
</dbReference>
<dbReference type="Proteomes" id="UP000033710">
    <property type="component" value="Unassembled WGS sequence"/>
</dbReference>
<reference evidence="11 12" key="2">
    <citation type="journal article" date="2015" name="Eukaryot. Cell">
        <title>Asexual propagation of a virulent clone complex in a human and feline outbreak of sporotrichosis.</title>
        <authorList>
            <person name="Teixeira Mde M."/>
            <person name="Rodrigues A.M."/>
            <person name="Tsui C.K."/>
            <person name="de Almeida L.G."/>
            <person name="Van Diepeningen A.D."/>
            <person name="van den Ende B.G."/>
            <person name="Fernandes G.F."/>
            <person name="Kano R."/>
            <person name="Hamelin R.C."/>
            <person name="Lopes-Bezerra L.M."/>
            <person name="Vasconcelos A.T."/>
            <person name="de Hoog S."/>
            <person name="de Camargo Z.P."/>
            <person name="Felipe M.S."/>
        </authorList>
    </citation>
    <scope>NUCLEOTIDE SEQUENCE [LARGE SCALE GENOMIC DNA]</scope>
    <source>
        <strain evidence="11 12">1099-18</strain>
    </source>
</reference>
<feature type="transmembrane region" description="Helical" evidence="9">
    <location>
        <begin position="7"/>
        <end position="26"/>
    </location>
</feature>
<organism evidence="11 12">
    <name type="scientific">Sporothrix schenckii 1099-18</name>
    <dbReference type="NCBI Taxonomy" id="1397361"/>
    <lineage>
        <taxon>Eukaryota</taxon>
        <taxon>Fungi</taxon>
        <taxon>Dikarya</taxon>
        <taxon>Ascomycota</taxon>
        <taxon>Pezizomycotina</taxon>
        <taxon>Sordariomycetes</taxon>
        <taxon>Sordariomycetidae</taxon>
        <taxon>Ophiostomatales</taxon>
        <taxon>Ophiostomataceae</taxon>
        <taxon>Sporothrix</taxon>
    </lineage>
</organism>
<keyword evidence="5" id="KW-0963">Cytoplasm</keyword>